<accession>A0A0D0C9H5</accession>
<gene>
    <name evidence="2" type="ORF">PAXRUDRAFT_276503</name>
</gene>
<reference evidence="2 3" key="1">
    <citation type="submission" date="2014-04" db="EMBL/GenBank/DDBJ databases">
        <authorList>
            <consortium name="DOE Joint Genome Institute"/>
            <person name="Kuo A."/>
            <person name="Kohler A."/>
            <person name="Jargeat P."/>
            <person name="Nagy L.G."/>
            <person name="Floudas D."/>
            <person name="Copeland A."/>
            <person name="Barry K.W."/>
            <person name="Cichocki N."/>
            <person name="Veneault-Fourrey C."/>
            <person name="LaButti K."/>
            <person name="Lindquist E.A."/>
            <person name="Lipzen A."/>
            <person name="Lundell T."/>
            <person name="Morin E."/>
            <person name="Murat C."/>
            <person name="Sun H."/>
            <person name="Tunlid A."/>
            <person name="Henrissat B."/>
            <person name="Grigoriev I.V."/>
            <person name="Hibbett D.S."/>
            <person name="Martin F."/>
            <person name="Nordberg H.P."/>
            <person name="Cantor M.N."/>
            <person name="Hua S.X."/>
        </authorList>
    </citation>
    <scope>NUCLEOTIDE SEQUENCE [LARGE SCALE GENOMIC DNA]</scope>
    <source>
        <strain evidence="2 3">Ve08.2h10</strain>
    </source>
</reference>
<evidence type="ECO:0000256" key="1">
    <source>
        <dbReference type="SAM" id="MobiDB-lite"/>
    </source>
</evidence>
<dbReference type="HOGENOM" id="CLU_572511_0_0_1"/>
<dbReference type="InParanoid" id="A0A0D0C9H5"/>
<evidence type="ECO:0000313" key="2">
    <source>
        <dbReference type="EMBL" id="KIK79532.1"/>
    </source>
</evidence>
<reference evidence="3" key="2">
    <citation type="submission" date="2015-01" db="EMBL/GenBank/DDBJ databases">
        <title>Evolutionary Origins and Diversification of the Mycorrhizal Mutualists.</title>
        <authorList>
            <consortium name="DOE Joint Genome Institute"/>
            <consortium name="Mycorrhizal Genomics Consortium"/>
            <person name="Kohler A."/>
            <person name="Kuo A."/>
            <person name="Nagy L.G."/>
            <person name="Floudas D."/>
            <person name="Copeland A."/>
            <person name="Barry K.W."/>
            <person name="Cichocki N."/>
            <person name="Veneault-Fourrey C."/>
            <person name="LaButti K."/>
            <person name="Lindquist E.A."/>
            <person name="Lipzen A."/>
            <person name="Lundell T."/>
            <person name="Morin E."/>
            <person name="Murat C."/>
            <person name="Riley R."/>
            <person name="Ohm R."/>
            <person name="Sun H."/>
            <person name="Tunlid A."/>
            <person name="Henrissat B."/>
            <person name="Grigoriev I.V."/>
            <person name="Hibbett D.S."/>
            <person name="Martin F."/>
        </authorList>
    </citation>
    <scope>NUCLEOTIDE SEQUENCE [LARGE SCALE GENOMIC DNA]</scope>
    <source>
        <strain evidence="3">Ve08.2h10</strain>
    </source>
</reference>
<organism evidence="2 3">
    <name type="scientific">Paxillus rubicundulus Ve08.2h10</name>
    <dbReference type="NCBI Taxonomy" id="930991"/>
    <lineage>
        <taxon>Eukaryota</taxon>
        <taxon>Fungi</taxon>
        <taxon>Dikarya</taxon>
        <taxon>Basidiomycota</taxon>
        <taxon>Agaricomycotina</taxon>
        <taxon>Agaricomycetes</taxon>
        <taxon>Agaricomycetidae</taxon>
        <taxon>Boletales</taxon>
        <taxon>Paxilineae</taxon>
        <taxon>Paxillaceae</taxon>
        <taxon>Paxillus</taxon>
    </lineage>
</organism>
<protein>
    <submittedName>
        <fullName evidence="2">Uncharacterized protein</fullName>
    </submittedName>
</protein>
<feature type="compositionally biased region" description="Polar residues" evidence="1">
    <location>
        <begin position="77"/>
        <end position="92"/>
    </location>
</feature>
<dbReference type="OrthoDB" id="3070249at2759"/>
<sequence>MEKMAGIPPAARGIRRDNHVCSVKTCFNLLSPSVPWKMCDTCRAHDRQVRHERRLRDLGELPPLLPRASQKKRKQPTETSTNGAEEGGQNNESVDHTAPPCTSSNAADASLDVPQPDDDISDRIPDGTLGFTEPPTPPPVGVDSNAPSNEELSTALDPSPVAVQNTAPTTLIDGTSSSTTATVRRRTRKSAKQRIGQTSFPAFPTPIPLAYTQQNPALRPPSGGGSYMPPAPPYPPPYYMPHPYGMPPFNSPQAYAHPLSHLLPVLQTSTSHIPSQRLHNLDRTAHIHLIPTALMHRIRIHIYRLASTCHMPTLIHIIWGLIRPRCMGCIIRCPHPGFNYSTLRLSWYPRLRLLLSLSNARKRIRQLHKFRLRVRLYRLVHRLQCPRCRRWLRCHLPSLLSVLFLAHVKDWKPKQHSDLMDQPPMKTTSSSMSHGKTQKVRMKQTHCPHSEGANVTYVIVRLELPSTVVYVNGVEQS</sequence>
<evidence type="ECO:0000313" key="3">
    <source>
        <dbReference type="Proteomes" id="UP000054538"/>
    </source>
</evidence>
<feature type="compositionally biased region" description="Polar residues" evidence="1">
    <location>
        <begin position="425"/>
        <end position="435"/>
    </location>
</feature>
<feature type="compositionally biased region" description="Basic residues" evidence="1">
    <location>
        <begin position="183"/>
        <end position="192"/>
    </location>
</feature>
<feature type="region of interest" description="Disordered" evidence="1">
    <location>
        <begin position="169"/>
        <end position="208"/>
    </location>
</feature>
<feature type="region of interest" description="Disordered" evidence="1">
    <location>
        <begin position="415"/>
        <end position="435"/>
    </location>
</feature>
<keyword evidence="3" id="KW-1185">Reference proteome</keyword>
<dbReference type="STRING" id="930991.A0A0D0C9H5"/>
<feature type="region of interest" description="Disordered" evidence="1">
    <location>
        <begin position="53"/>
        <end position="153"/>
    </location>
</feature>
<proteinExistence type="predicted"/>
<dbReference type="Proteomes" id="UP000054538">
    <property type="component" value="Unassembled WGS sequence"/>
</dbReference>
<dbReference type="AlphaFoldDB" id="A0A0D0C9H5"/>
<dbReference type="EMBL" id="KN826255">
    <property type="protein sequence ID" value="KIK79532.1"/>
    <property type="molecule type" value="Genomic_DNA"/>
</dbReference>
<name>A0A0D0C9H5_9AGAM</name>